<sequence length="299" mass="34548">MVLPVFFVLECLCNQLIKLGAKGLQELALILNTYEQNGRFQFLEFLVGLRRQLNDFRQRLVVRAFRKLDQVQADGFDVDDAENKVKLIVYKNRIRIREFFRGFDKLRLRLITDTQFAAGLDNANVKLSPRELKALMDEYRVPKDPEFRVCYTAFCDEIDTVFTCKELEKMPWKEVPPVPHIPGLAPERFHMGITYLGPEKEEMIKDLLDNLRKECKAKRISVKGFFEDAAHNKNSSKSVGHVTKQQFSQALSSKAGLKIRPDDLSLLVEKFDENYSGMVNYVAFSSEIDPFEEIQNIAP</sequence>
<evidence type="ECO:0000313" key="1">
    <source>
        <dbReference type="EMBL" id="KAJ7556538.1"/>
    </source>
</evidence>
<keyword evidence="2" id="KW-1185">Reference proteome</keyword>
<protein>
    <submittedName>
        <fullName evidence="1">Uncharacterized protein</fullName>
    </submittedName>
</protein>
<reference evidence="2" key="1">
    <citation type="journal article" date="2024" name="Proc. Natl. Acad. Sci. U.S.A.">
        <title>Extraordinary preservation of gene collinearity over three hundred million years revealed in homosporous lycophytes.</title>
        <authorList>
            <person name="Li C."/>
            <person name="Wickell D."/>
            <person name="Kuo L.Y."/>
            <person name="Chen X."/>
            <person name="Nie B."/>
            <person name="Liao X."/>
            <person name="Peng D."/>
            <person name="Ji J."/>
            <person name="Jenkins J."/>
            <person name="Williams M."/>
            <person name="Shu S."/>
            <person name="Plott C."/>
            <person name="Barry K."/>
            <person name="Rajasekar S."/>
            <person name="Grimwood J."/>
            <person name="Han X."/>
            <person name="Sun S."/>
            <person name="Hou Z."/>
            <person name="He W."/>
            <person name="Dai G."/>
            <person name="Sun C."/>
            <person name="Schmutz J."/>
            <person name="Leebens-Mack J.H."/>
            <person name="Li F.W."/>
            <person name="Wang L."/>
        </authorList>
    </citation>
    <scope>NUCLEOTIDE SEQUENCE [LARGE SCALE GENOMIC DNA]</scope>
    <source>
        <strain evidence="2">cv. PW_Plant_1</strain>
    </source>
</reference>
<name>A0ACC2DQS0_DIPCM</name>
<organism evidence="1 2">
    <name type="scientific">Diphasiastrum complanatum</name>
    <name type="common">Issler's clubmoss</name>
    <name type="synonym">Lycopodium complanatum</name>
    <dbReference type="NCBI Taxonomy" id="34168"/>
    <lineage>
        <taxon>Eukaryota</taxon>
        <taxon>Viridiplantae</taxon>
        <taxon>Streptophyta</taxon>
        <taxon>Embryophyta</taxon>
        <taxon>Tracheophyta</taxon>
        <taxon>Lycopodiopsida</taxon>
        <taxon>Lycopodiales</taxon>
        <taxon>Lycopodiaceae</taxon>
        <taxon>Lycopodioideae</taxon>
        <taxon>Diphasiastrum</taxon>
    </lineage>
</organism>
<comment type="caution">
    <text evidence="1">The sequence shown here is derived from an EMBL/GenBank/DDBJ whole genome shotgun (WGS) entry which is preliminary data.</text>
</comment>
<evidence type="ECO:0000313" key="2">
    <source>
        <dbReference type="Proteomes" id="UP001162992"/>
    </source>
</evidence>
<gene>
    <name evidence="1" type="ORF">O6H91_05G087900</name>
</gene>
<proteinExistence type="predicted"/>
<accession>A0ACC2DQS0</accession>
<dbReference type="EMBL" id="CM055096">
    <property type="protein sequence ID" value="KAJ7556538.1"/>
    <property type="molecule type" value="Genomic_DNA"/>
</dbReference>
<dbReference type="Proteomes" id="UP001162992">
    <property type="component" value="Chromosome 5"/>
</dbReference>